<gene>
    <name evidence="1" type="ORF">LI90_332</name>
</gene>
<protein>
    <submittedName>
        <fullName evidence="1">Haloacid dehalogenase domain protein hydrolase</fullName>
    </submittedName>
</protein>
<comment type="caution">
    <text evidence="1">The sequence shown here is derived from an EMBL/GenBank/DDBJ whole genome shotgun (WGS) entry which is preliminary data.</text>
</comment>
<proteinExistence type="predicted"/>
<dbReference type="STRING" id="1469144.LI90_332"/>
<dbReference type="SUPFAM" id="SSF56784">
    <property type="entry name" value="HAD-like"/>
    <property type="match status" value="1"/>
</dbReference>
<evidence type="ECO:0000313" key="1">
    <source>
        <dbReference type="EMBL" id="KWW98704.1"/>
    </source>
</evidence>
<keyword evidence="2" id="KW-1185">Reference proteome</keyword>
<accession>A0A132MLG6</accession>
<dbReference type="InterPro" id="IPR023214">
    <property type="entry name" value="HAD_sf"/>
</dbReference>
<dbReference type="AlphaFoldDB" id="A0A132MLG6"/>
<sequence length="250" mass="26050">MALIPAGVVPLLVLWDVDHTLIENGGVSKETYAAAFELLTGRSVRVSPETDGRTDPVIMRDFLRANGVEPTEEHLARLHDVLVTAMAAKASRLRERGHALPGAREALAALREVPGVVQSVLTGNIRPNAFTKLAAFGLHAYVDFEVGGYGSDDAVRANLVGIAREKAAAKYGIVFDESTTVLLGDTLRDVQAGRDGGAYVVGVATGKTSVAELEAAGADVVLADLRDTSAVVAAVLGARGKAARASVLGE</sequence>
<dbReference type="Pfam" id="PF12710">
    <property type="entry name" value="HAD"/>
    <property type="match status" value="1"/>
</dbReference>
<dbReference type="SFLD" id="SFLDG01129">
    <property type="entry name" value="C1.5:_HAD__Beta-PGM__Phosphata"/>
    <property type="match status" value="1"/>
</dbReference>
<dbReference type="PANTHER" id="PTHR43434:SF19">
    <property type="entry name" value="PHOSPHONOACETALDEHYDE HYDROLASE"/>
    <property type="match status" value="1"/>
</dbReference>
<dbReference type="InterPro" id="IPR036412">
    <property type="entry name" value="HAD-like_sf"/>
</dbReference>
<dbReference type="Gene3D" id="3.40.50.1000">
    <property type="entry name" value="HAD superfamily/HAD-like"/>
    <property type="match status" value="1"/>
</dbReference>
<dbReference type="Proteomes" id="UP000070188">
    <property type="component" value="Unassembled WGS sequence"/>
</dbReference>
<dbReference type="PATRIC" id="fig|1469144.10.peg.416"/>
<dbReference type="Gene3D" id="1.10.150.240">
    <property type="entry name" value="Putative phosphatase, domain 2"/>
    <property type="match status" value="1"/>
</dbReference>
<dbReference type="GO" id="GO:0006281">
    <property type="term" value="P:DNA repair"/>
    <property type="evidence" value="ECO:0007669"/>
    <property type="project" value="TreeGrafter"/>
</dbReference>
<dbReference type="EMBL" id="LAXD01000001">
    <property type="protein sequence ID" value="KWW98704.1"/>
    <property type="molecule type" value="Genomic_DNA"/>
</dbReference>
<dbReference type="InterPro" id="IPR050155">
    <property type="entry name" value="HAD-like_hydrolase_sf"/>
</dbReference>
<dbReference type="InterPro" id="IPR023198">
    <property type="entry name" value="PGP-like_dom2"/>
</dbReference>
<dbReference type="GO" id="GO:0005829">
    <property type="term" value="C:cytosol"/>
    <property type="evidence" value="ECO:0007669"/>
    <property type="project" value="TreeGrafter"/>
</dbReference>
<reference evidence="2" key="1">
    <citation type="submission" date="2015-04" db="EMBL/GenBank/DDBJ databases">
        <title>Physiological reanalysis, assessment of diazotrophy, and genome sequences of multiple isolates of Streptomyces thermoautotrophicus.</title>
        <authorList>
            <person name="MacKellar D.C."/>
            <person name="Lieber L."/>
            <person name="Norman J."/>
            <person name="Bolger A."/>
            <person name="Tobin C."/>
            <person name="Murray J.W."/>
            <person name="Chang R."/>
            <person name="Ford T."/>
            <person name="Nguyen P.Q."/>
            <person name="Woodward J."/>
            <person name="Permingeat H."/>
            <person name="Joshi N.S."/>
            <person name="Silver P.A."/>
            <person name="Usadel B."/>
            <person name="Rutherford A.W."/>
            <person name="Friesen M."/>
            <person name="Prell J."/>
        </authorList>
    </citation>
    <scope>NUCLEOTIDE SEQUENCE [LARGE SCALE GENOMIC DNA]</scope>
    <source>
        <strain evidence="2">H1</strain>
    </source>
</reference>
<dbReference type="PANTHER" id="PTHR43434">
    <property type="entry name" value="PHOSPHOGLYCOLATE PHOSPHATASE"/>
    <property type="match status" value="1"/>
</dbReference>
<evidence type="ECO:0000313" key="2">
    <source>
        <dbReference type="Proteomes" id="UP000070188"/>
    </source>
</evidence>
<keyword evidence="1" id="KW-0378">Hydrolase</keyword>
<dbReference type="GO" id="GO:0008967">
    <property type="term" value="F:phosphoglycolate phosphatase activity"/>
    <property type="evidence" value="ECO:0007669"/>
    <property type="project" value="TreeGrafter"/>
</dbReference>
<name>A0A132MLG6_9ACTN</name>
<dbReference type="RefSeq" id="WP_232778625.1">
    <property type="nucleotide sequence ID" value="NZ_JYIJ01000019.1"/>
</dbReference>
<dbReference type="SFLD" id="SFLDS00003">
    <property type="entry name" value="Haloacid_Dehalogenase"/>
    <property type="match status" value="1"/>
</dbReference>
<organism evidence="1 2">
    <name type="scientific">Carbonactinospora thermoautotrophica</name>
    <dbReference type="NCBI Taxonomy" id="1469144"/>
    <lineage>
        <taxon>Bacteria</taxon>
        <taxon>Bacillati</taxon>
        <taxon>Actinomycetota</taxon>
        <taxon>Actinomycetes</taxon>
        <taxon>Kitasatosporales</taxon>
        <taxon>Carbonactinosporaceae</taxon>
        <taxon>Carbonactinospora</taxon>
    </lineage>
</organism>